<dbReference type="SUPFAM" id="SSF46785">
    <property type="entry name" value="Winged helix' DNA-binding domain"/>
    <property type="match status" value="1"/>
</dbReference>
<evidence type="ECO:0000313" key="3">
    <source>
        <dbReference type="Proteomes" id="UP001490330"/>
    </source>
</evidence>
<dbReference type="InterPro" id="IPR036390">
    <property type="entry name" value="WH_DNA-bd_sf"/>
</dbReference>
<evidence type="ECO:0000313" key="2">
    <source>
        <dbReference type="EMBL" id="MER6909906.1"/>
    </source>
</evidence>
<dbReference type="PANTHER" id="PTHR33164">
    <property type="entry name" value="TRANSCRIPTIONAL REGULATOR, MARR FAMILY"/>
    <property type="match status" value="1"/>
</dbReference>
<name>A0ABV1VTU4_9ACTN</name>
<evidence type="ECO:0000259" key="1">
    <source>
        <dbReference type="PROSITE" id="PS50995"/>
    </source>
</evidence>
<dbReference type="PROSITE" id="PS50995">
    <property type="entry name" value="HTH_MARR_2"/>
    <property type="match status" value="1"/>
</dbReference>
<dbReference type="InterPro" id="IPR000835">
    <property type="entry name" value="HTH_MarR-typ"/>
</dbReference>
<feature type="domain" description="HTH marR-type" evidence="1">
    <location>
        <begin position="15"/>
        <end position="147"/>
    </location>
</feature>
<dbReference type="InterPro" id="IPR039422">
    <property type="entry name" value="MarR/SlyA-like"/>
</dbReference>
<gene>
    <name evidence="2" type="ORF">ABT322_40705</name>
</gene>
<proteinExistence type="predicted"/>
<dbReference type="InterPro" id="IPR036388">
    <property type="entry name" value="WH-like_DNA-bd_sf"/>
</dbReference>
<comment type="caution">
    <text evidence="2">The sequence shown here is derived from an EMBL/GenBank/DDBJ whole genome shotgun (WGS) entry which is preliminary data.</text>
</comment>
<dbReference type="PANTHER" id="PTHR33164:SF103">
    <property type="entry name" value="REGULATORY PROTEIN MARR"/>
    <property type="match status" value="1"/>
</dbReference>
<dbReference type="Pfam" id="PF12802">
    <property type="entry name" value="MarR_2"/>
    <property type="match status" value="1"/>
</dbReference>
<dbReference type="Gene3D" id="1.10.10.10">
    <property type="entry name" value="Winged helix-like DNA-binding domain superfamily/Winged helix DNA-binding domain"/>
    <property type="match status" value="1"/>
</dbReference>
<accession>A0ABV1VTU4</accession>
<sequence>MTDSSTPRRDLDRVASGLAACLPALYRALDRQVGAEYPHPKPPEGRLALLRFVAQHEGATVREAAEALLMKPNNVSALVSQLTERGDLERRQDSADKRVARLHLTATARERVAEVRDLETAFIRQALTSLTEGEQGALGSAVSALEALTRHLHPAAR</sequence>
<dbReference type="SMART" id="SM00347">
    <property type="entry name" value="HTH_MARR"/>
    <property type="match status" value="1"/>
</dbReference>
<dbReference type="Proteomes" id="UP001490330">
    <property type="component" value="Unassembled WGS sequence"/>
</dbReference>
<dbReference type="RefSeq" id="WP_239770311.1">
    <property type="nucleotide sequence ID" value="NZ_JBEPCO010000010.1"/>
</dbReference>
<dbReference type="EMBL" id="JBEPCV010000086">
    <property type="protein sequence ID" value="MER6909906.1"/>
    <property type="molecule type" value="Genomic_DNA"/>
</dbReference>
<reference evidence="2 3" key="1">
    <citation type="submission" date="2024-06" db="EMBL/GenBank/DDBJ databases">
        <title>The Natural Products Discovery Center: Release of the First 8490 Sequenced Strains for Exploring Actinobacteria Biosynthetic Diversity.</title>
        <authorList>
            <person name="Kalkreuter E."/>
            <person name="Kautsar S.A."/>
            <person name="Yang D."/>
            <person name="Bader C.D."/>
            <person name="Teijaro C.N."/>
            <person name="Fluegel L."/>
            <person name="Davis C.M."/>
            <person name="Simpson J.R."/>
            <person name="Lauterbach L."/>
            <person name="Steele A.D."/>
            <person name="Gui C."/>
            <person name="Meng S."/>
            <person name="Li G."/>
            <person name="Viehrig K."/>
            <person name="Ye F."/>
            <person name="Su P."/>
            <person name="Kiefer A.F."/>
            <person name="Nichols A."/>
            <person name="Cepeda A.J."/>
            <person name="Yan W."/>
            <person name="Fan B."/>
            <person name="Jiang Y."/>
            <person name="Adhikari A."/>
            <person name="Zheng C.-J."/>
            <person name="Schuster L."/>
            <person name="Cowan T.M."/>
            <person name="Smanski M.J."/>
            <person name="Chevrette M.G."/>
            <person name="De Carvalho L.P.S."/>
            <person name="Shen B."/>
        </authorList>
    </citation>
    <scope>NUCLEOTIDE SEQUENCE [LARGE SCALE GENOMIC DNA]</scope>
    <source>
        <strain evidence="2 3">NPDC000632</strain>
    </source>
</reference>
<keyword evidence="3" id="KW-1185">Reference proteome</keyword>
<protein>
    <submittedName>
        <fullName evidence="2">MarR family winged helix-turn-helix transcriptional regulator</fullName>
    </submittedName>
</protein>
<organism evidence="2 3">
    <name type="scientific">Streptomyces flaveolus</name>
    <dbReference type="NCBI Taxonomy" id="67297"/>
    <lineage>
        <taxon>Bacteria</taxon>
        <taxon>Bacillati</taxon>
        <taxon>Actinomycetota</taxon>
        <taxon>Actinomycetes</taxon>
        <taxon>Kitasatosporales</taxon>
        <taxon>Streptomycetaceae</taxon>
        <taxon>Streptomyces</taxon>
    </lineage>
</organism>